<evidence type="ECO:0000256" key="3">
    <source>
        <dbReference type="ARBA" id="ARBA00023002"/>
    </source>
</evidence>
<evidence type="ECO:0000313" key="7">
    <source>
        <dbReference type="EMBL" id="ESL01865.1"/>
    </source>
</evidence>
<feature type="domain" description="Ketopantoate reductase C-terminal" evidence="6">
    <location>
        <begin position="178"/>
        <end position="298"/>
    </location>
</feature>
<dbReference type="Proteomes" id="UP000018227">
    <property type="component" value="Unassembled WGS sequence"/>
</dbReference>
<comment type="caution">
    <text evidence="7">The sequence shown here is derived from an EMBL/GenBank/DDBJ whole genome shotgun (WGS) entry which is preliminary data.</text>
</comment>
<comment type="function">
    <text evidence="4">Catalyzes the NADPH-dependent reduction of ketopantoate into pantoic acid.</text>
</comment>
<proteinExistence type="inferred from homology"/>
<dbReference type="InterPro" id="IPR051402">
    <property type="entry name" value="KPR-Related"/>
</dbReference>
<dbReference type="OrthoDB" id="9793586at2"/>
<accession>V2Z4L2</accession>
<dbReference type="InterPro" id="IPR013328">
    <property type="entry name" value="6PGD_dom2"/>
</dbReference>
<organism evidence="7 8">
    <name type="scientific">Catonella morbi ATCC 51271</name>
    <dbReference type="NCBI Taxonomy" id="592026"/>
    <lineage>
        <taxon>Bacteria</taxon>
        <taxon>Bacillati</taxon>
        <taxon>Bacillota</taxon>
        <taxon>Clostridia</taxon>
        <taxon>Lachnospirales</taxon>
        <taxon>Lachnospiraceae</taxon>
        <taxon>Catonella</taxon>
    </lineage>
</organism>
<comment type="similarity">
    <text evidence="1 4">Belongs to the ketopantoate reductase family.</text>
</comment>
<dbReference type="Gene3D" id="1.10.1040.10">
    <property type="entry name" value="N-(1-d-carboxylethyl)-l-norvaline Dehydrogenase, domain 2"/>
    <property type="match status" value="1"/>
</dbReference>
<dbReference type="HOGENOM" id="CLU_031468_6_0_9"/>
<dbReference type="UniPathway" id="UPA00028">
    <property type="reaction ID" value="UER00004"/>
</dbReference>
<dbReference type="EMBL" id="ACIL03000019">
    <property type="protein sequence ID" value="ESL01865.1"/>
    <property type="molecule type" value="Genomic_DNA"/>
</dbReference>
<dbReference type="SUPFAM" id="SSF48179">
    <property type="entry name" value="6-phosphogluconate dehydrogenase C-terminal domain-like"/>
    <property type="match status" value="1"/>
</dbReference>
<dbReference type="eggNOG" id="COG1893">
    <property type="taxonomic scope" value="Bacteria"/>
</dbReference>
<protein>
    <recommendedName>
        <fullName evidence="4">2-dehydropantoate 2-reductase</fullName>
        <ecNumber evidence="4">1.1.1.169</ecNumber>
    </recommendedName>
    <alternativeName>
        <fullName evidence="4">Ketopantoate reductase</fullName>
    </alternativeName>
</protein>
<keyword evidence="4" id="KW-0566">Pantothenate biosynthesis</keyword>
<dbReference type="NCBIfam" id="TIGR00745">
    <property type="entry name" value="apbA_panE"/>
    <property type="match status" value="1"/>
</dbReference>
<sequence>MKINSVAILGLGAVGSYLLWGLSEKTDIEVYVIAEGERKLRYENEGIIINGKKYHPIIKTPEEARGVDLLIVTVKYNSLRPALSDIEKIVDENTMIMSLMNGVESEEIIAEKIGEEHIMYSLIKVAAERKGNSVVFDPETTIGIIYGEKDPCRGSERVEALAELFGKTGLHYASSDVIVHEIWNKFRLNVANNQIQAIIGCGVGAYRDSKHLGFLRKKVREELEEIAKVKGIDFSLCKSVPAGSKVADRARYSTLQDIDAGRHTEIDMFAGAVVRMGKELDIPTPYNEFIFHAIKALEEKNDGKFDYK</sequence>
<comment type="catalytic activity">
    <reaction evidence="4">
        <text>(R)-pantoate + NADP(+) = 2-dehydropantoate + NADPH + H(+)</text>
        <dbReference type="Rhea" id="RHEA:16233"/>
        <dbReference type="ChEBI" id="CHEBI:11561"/>
        <dbReference type="ChEBI" id="CHEBI:15378"/>
        <dbReference type="ChEBI" id="CHEBI:15980"/>
        <dbReference type="ChEBI" id="CHEBI:57783"/>
        <dbReference type="ChEBI" id="CHEBI:58349"/>
        <dbReference type="EC" id="1.1.1.169"/>
    </reaction>
</comment>
<dbReference type="STRING" id="592026.GCWU0000282_002984"/>
<evidence type="ECO:0000259" key="5">
    <source>
        <dbReference type="Pfam" id="PF02558"/>
    </source>
</evidence>
<dbReference type="EC" id="1.1.1.169" evidence="4"/>
<keyword evidence="8" id="KW-1185">Reference proteome</keyword>
<dbReference type="InterPro" id="IPR008927">
    <property type="entry name" value="6-PGluconate_DH-like_C_sf"/>
</dbReference>
<dbReference type="Pfam" id="PF08546">
    <property type="entry name" value="ApbA_C"/>
    <property type="match status" value="1"/>
</dbReference>
<dbReference type="Gene3D" id="3.40.50.720">
    <property type="entry name" value="NAD(P)-binding Rossmann-like Domain"/>
    <property type="match status" value="1"/>
</dbReference>
<name>V2Z4L2_9FIRM</name>
<dbReference type="PANTHER" id="PTHR21708">
    <property type="entry name" value="PROBABLE 2-DEHYDROPANTOATE 2-REDUCTASE"/>
    <property type="match status" value="1"/>
</dbReference>
<dbReference type="GO" id="GO:0008677">
    <property type="term" value="F:2-dehydropantoate 2-reductase activity"/>
    <property type="evidence" value="ECO:0007669"/>
    <property type="project" value="UniProtKB-EC"/>
</dbReference>
<evidence type="ECO:0000256" key="2">
    <source>
        <dbReference type="ARBA" id="ARBA00022857"/>
    </source>
</evidence>
<dbReference type="InterPro" id="IPR013752">
    <property type="entry name" value="KPA_reductase"/>
</dbReference>
<evidence type="ECO:0000259" key="6">
    <source>
        <dbReference type="Pfam" id="PF08546"/>
    </source>
</evidence>
<dbReference type="InterPro" id="IPR036291">
    <property type="entry name" value="NAD(P)-bd_dom_sf"/>
</dbReference>
<dbReference type="GO" id="GO:0015940">
    <property type="term" value="P:pantothenate biosynthetic process"/>
    <property type="evidence" value="ECO:0007669"/>
    <property type="project" value="UniProtKB-UniPathway"/>
</dbReference>
<evidence type="ECO:0000313" key="8">
    <source>
        <dbReference type="Proteomes" id="UP000018227"/>
    </source>
</evidence>
<feature type="domain" description="Ketopantoate reductase N-terminal" evidence="5">
    <location>
        <begin position="6"/>
        <end position="135"/>
    </location>
</feature>
<dbReference type="InterPro" id="IPR013332">
    <property type="entry name" value="KPR_N"/>
</dbReference>
<keyword evidence="3 4" id="KW-0560">Oxidoreductase</keyword>
<dbReference type="SUPFAM" id="SSF51735">
    <property type="entry name" value="NAD(P)-binding Rossmann-fold domains"/>
    <property type="match status" value="1"/>
</dbReference>
<evidence type="ECO:0000256" key="4">
    <source>
        <dbReference type="RuleBase" id="RU362068"/>
    </source>
</evidence>
<dbReference type="RefSeq" id="WP_023355826.1">
    <property type="nucleotide sequence ID" value="NZ_KI535370.1"/>
</dbReference>
<keyword evidence="2 4" id="KW-0521">NADP</keyword>
<evidence type="ECO:0000256" key="1">
    <source>
        <dbReference type="ARBA" id="ARBA00007870"/>
    </source>
</evidence>
<dbReference type="AlphaFoldDB" id="V2Z4L2"/>
<comment type="pathway">
    <text evidence="4">Cofactor biosynthesis; (R)-pantothenate biosynthesis; (R)-pantoate from 3-methyl-2-oxobutanoate: step 2/2.</text>
</comment>
<dbReference type="GO" id="GO:0005737">
    <property type="term" value="C:cytoplasm"/>
    <property type="evidence" value="ECO:0007669"/>
    <property type="project" value="TreeGrafter"/>
</dbReference>
<dbReference type="Pfam" id="PF02558">
    <property type="entry name" value="ApbA"/>
    <property type="match status" value="1"/>
</dbReference>
<gene>
    <name evidence="7" type="ORF">GCWU0000282_002984</name>
</gene>
<reference evidence="7 8" key="1">
    <citation type="submission" date="2013-06" db="EMBL/GenBank/DDBJ databases">
        <authorList>
            <person name="Weinstock G."/>
            <person name="Sodergren E."/>
            <person name="Clifton S."/>
            <person name="Fulton L."/>
            <person name="Fulton B."/>
            <person name="Courtney L."/>
            <person name="Fronick C."/>
            <person name="Harrison M."/>
            <person name="Strong C."/>
            <person name="Farmer C."/>
            <person name="Delahaunty K."/>
            <person name="Markovic C."/>
            <person name="Hall O."/>
            <person name="Minx P."/>
            <person name="Tomlinson C."/>
            <person name="Mitreva M."/>
            <person name="Nelson J."/>
            <person name="Hou S."/>
            <person name="Wollam A."/>
            <person name="Pepin K.H."/>
            <person name="Johnson M."/>
            <person name="Bhonagiri V."/>
            <person name="Nash W.E."/>
            <person name="Warren W."/>
            <person name="Chinwalla A."/>
            <person name="Mardis E.R."/>
            <person name="Wilson R.K."/>
        </authorList>
    </citation>
    <scope>NUCLEOTIDE SEQUENCE [LARGE SCALE GENOMIC DNA]</scope>
    <source>
        <strain evidence="7 8">ATCC 51271</strain>
    </source>
</reference>
<dbReference type="PANTHER" id="PTHR21708:SF26">
    <property type="entry name" value="2-DEHYDROPANTOATE 2-REDUCTASE"/>
    <property type="match status" value="1"/>
</dbReference>
<dbReference type="InterPro" id="IPR003710">
    <property type="entry name" value="ApbA"/>
</dbReference>